<dbReference type="SMART" id="SM00184">
    <property type="entry name" value="RING"/>
    <property type="match status" value="1"/>
</dbReference>
<dbReference type="InterPro" id="IPR037274">
    <property type="entry name" value="Znf_CHY_sf"/>
</dbReference>
<organism evidence="27 28">
    <name type="scientific">Octodon degus</name>
    <name type="common">Degu</name>
    <name type="synonym">Sciurus degus</name>
    <dbReference type="NCBI Taxonomy" id="10160"/>
    <lineage>
        <taxon>Eukaryota</taxon>
        <taxon>Metazoa</taxon>
        <taxon>Chordata</taxon>
        <taxon>Craniata</taxon>
        <taxon>Vertebrata</taxon>
        <taxon>Euteleostomi</taxon>
        <taxon>Mammalia</taxon>
        <taxon>Eutheria</taxon>
        <taxon>Euarchontoglires</taxon>
        <taxon>Glires</taxon>
        <taxon>Rodentia</taxon>
        <taxon>Hystricomorpha</taxon>
        <taxon>Octodontidae</taxon>
        <taxon>Octodon</taxon>
    </lineage>
</organism>
<comment type="subunit">
    <text evidence="15">Monomer and homodimer. Interacts with AR, MDM2, KAT5, PLAG1, PLAGL2, COPE, UBE2D2 and GORAB/NTKLBP1.</text>
</comment>
<keyword evidence="9 22" id="KW-0863">Zinc-finger</keyword>
<feature type="domain" description="CHY-type" evidence="25">
    <location>
        <begin position="91"/>
        <end position="158"/>
    </location>
</feature>
<proteinExistence type="predicted"/>
<gene>
    <name evidence="28" type="primary">Rchy1</name>
</gene>
<sequence>MFPRTQVKQAPEARERQAARGRQSFRDAASGEAGRSQDARGEDGSGGDGALTSARRAETGSVRHVTAAICGPAARSGGWWPPALGMAEAARGPRPPGCEHYDRGCRLKAPCCDKLYTCRLCHDNNEDHQLDRFKVQEVQCINCKKIQRAQQSCEDCSTLFGEYYCSICHLFDKDKKQYHCENCGICRIGPKEDFFHCLKCNLCLAVNLQGKHKCIENVSRQNCPICLEDIHTSRVVAHVLPCGHLLHRTCYEQMLKGGYRCPLCMHSALDMTRYWRQLDNEVAQTPMPSEYQNVTVDILCNDCNGRSTVQFHILGMKCQICNSYNTAQAGGRRISLDQQ</sequence>
<evidence type="ECO:0000256" key="19">
    <source>
        <dbReference type="ARBA" id="ARBA00083916"/>
    </source>
</evidence>
<evidence type="ECO:0000256" key="16">
    <source>
        <dbReference type="ARBA" id="ARBA00068960"/>
    </source>
</evidence>
<accession>A0A6P3F0C0</accession>
<evidence type="ECO:0000256" key="1">
    <source>
        <dbReference type="ARBA" id="ARBA00000900"/>
    </source>
</evidence>
<dbReference type="GO" id="GO:0008270">
    <property type="term" value="F:zinc ion binding"/>
    <property type="evidence" value="ECO:0007669"/>
    <property type="project" value="UniProtKB-KW"/>
</dbReference>
<evidence type="ECO:0000256" key="12">
    <source>
        <dbReference type="ARBA" id="ARBA00022843"/>
    </source>
</evidence>
<evidence type="ECO:0000256" key="8">
    <source>
        <dbReference type="ARBA" id="ARBA00022723"/>
    </source>
</evidence>
<evidence type="ECO:0000256" key="18">
    <source>
        <dbReference type="ARBA" id="ARBA00080185"/>
    </source>
</evidence>
<dbReference type="GO" id="GO:0006511">
    <property type="term" value="P:ubiquitin-dependent protein catabolic process"/>
    <property type="evidence" value="ECO:0007669"/>
    <property type="project" value="TreeGrafter"/>
</dbReference>
<dbReference type="InterPro" id="IPR013083">
    <property type="entry name" value="Znf_RING/FYVE/PHD"/>
</dbReference>
<evidence type="ECO:0000313" key="27">
    <source>
        <dbReference type="Proteomes" id="UP000515203"/>
    </source>
</evidence>
<dbReference type="InParanoid" id="A0A6P3F0C0"/>
<dbReference type="SUPFAM" id="SSF161219">
    <property type="entry name" value="CHY zinc finger-like"/>
    <property type="match status" value="1"/>
</dbReference>
<reference evidence="28" key="1">
    <citation type="submission" date="2025-08" db="UniProtKB">
        <authorList>
            <consortium name="RefSeq"/>
        </authorList>
    </citation>
    <scope>IDENTIFICATION</scope>
</reference>
<evidence type="ECO:0000256" key="15">
    <source>
        <dbReference type="ARBA" id="ARBA00064787"/>
    </source>
</evidence>
<evidence type="ECO:0000256" key="3">
    <source>
        <dbReference type="ARBA" id="ARBA00004496"/>
    </source>
</evidence>
<dbReference type="Proteomes" id="UP000515203">
    <property type="component" value="Unplaced"/>
</dbReference>
<feature type="domain" description="CTCHY-type" evidence="26">
    <location>
        <begin position="160"/>
        <end position="222"/>
    </location>
</feature>
<evidence type="ECO:0000256" key="21">
    <source>
        <dbReference type="ARBA" id="ARBA00084086"/>
    </source>
</evidence>
<comment type="catalytic activity">
    <reaction evidence="1">
        <text>S-ubiquitinyl-[E2 ubiquitin-conjugating enzyme]-L-cysteine + [acceptor protein]-L-lysine = [E2 ubiquitin-conjugating enzyme]-L-cysteine + N(6)-ubiquitinyl-[acceptor protein]-L-lysine.</text>
        <dbReference type="EC" id="2.3.2.27"/>
    </reaction>
</comment>
<dbReference type="RefSeq" id="XP_004629306.1">
    <property type="nucleotide sequence ID" value="XM_004629249.2"/>
</dbReference>
<keyword evidence="11" id="KW-0862">Zinc</keyword>
<feature type="domain" description="RING-type" evidence="24">
    <location>
        <begin position="223"/>
        <end position="264"/>
    </location>
</feature>
<evidence type="ECO:0000256" key="14">
    <source>
        <dbReference type="ARBA" id="ARBA00053558"/>
    </source>
</evidence>
<dbReference type="PROSITE" id="PS51270">
    <property type="entry name" value="ZF_CTCHY"/>
    <property type="match status" value="1"/>
</dbReference>
<keyword evidence="27" id="KW-1185">Reference proteome</keyword>
<evidence type="ECO:0000256" key="11">
    <source>
        <dbReference type="ARBA" id="ARBA00022833"/>
    </source>
</evidence>
<dbReference type="Pfam" id="PF05495">
    <property type="entry name" value="zf-CHY"/>
    <property type="match status" value="1"/>
</dbReference>
<dbReference type="FunCoup" id="A0A6P3F0C0">
    <property type="interactions" value="3739"/>
</dbReference>
<dbReference type="InterPro" id="IPR017921">
    <property type="entry name" value="Znf_CTCHY"/>
</dbReference>
<dbReference type="PANTHER" id="PTHR21319:SF53">
    <property type="entry name" value="RING FINGER AND CHY ZINC FINGER DOMAIN-CONTAINING PROTEIN 1"/>
    <property type="match status" value="1"/>
</dbReference>
<dbReference type="Gene3D" id="2.20.28.10">
    <property type="match status" value="1"/>
</dbReference>
<dbReference type="CDD" id="cd16464">
    <property type="entry name" value="RING-H2_Pirh2-like"/>
    <property type="match status" value="1"/>
</dbReference>
<keyword evidence="7" id="KW-0808">Transferase</keyword>
<keyword evidence="12" id="KW-0832">Ubl conjugation</keyword>
<keyword evidence="6" id="KW-0963">Cytoplasm</keyword>
<feature type="region of interest" description="Disordered" evidence="23">
    <location>
        <begin position="1"/>
        <end position="58"/>
    </location>
</feature>
<evidence type="ECO:0000256" key="5">
    <source>
        <dbReference type="ARBA" id="ARBA00012483"/>
    </source>
</evidence>
<evidence type="ECO:0000256" key="4">
    <source>
        <dbReference type="ARBA" id="ARBA00004906"/>
    </source>
</evidence>
<evidence type="ECO:0000256" key="6">
    <source>
        <dbReference type="ARBA" id="ARBA00022490"/>
    </source>
</evidence>
<evidence type="ECO:0000256" key="20">
    <source>
        <dbReference type="ARBA" id="ARBA00084070"/>
    </source>
</evidence>
<dbReference type="GeneID" id="101560967"/>
<evidence type="ECO:0000256" key="23">
    <source>
        <dbReference type="SAM" id="MobiDB-lite"/>
    </source>
</evidence>
<dbReference type="Gene3D" id="3.30.40.10">
    <property type="entry name" value="Zinc/RING finger domain, C3HC4 (zinc finger)"/>
    <property type="match status" value="1"/>
</dbReference>
<dbReference type="GO" id="GO:0016607">
    <property type="term" value="C:nuclear speck"/>
    <property type="evidence" value="ECO:0007669"/>
    <property type="project" value="UniProtKB-SubCell"/>
</dbReference>
<protein>
    <recommendedName>
        <fullName evidence="16">RING finger and CHY zinc finger domain-containing protein 1</fullName>
        <ecNumber evidence="5">2.3.2.27</ecNumber>
    </recommendedName>
    <alternativeName>
        <fullName evidence="18">Androgen receptor N-terminal-interacting protein</fullName>
    </alternativeName>
    <alternativeName>
        <fullName evidence="21">CH-rich-interacting match with PLAG1</fullName>
    </alternativeName>
    <alternativeName>
        <fullName evidence="20">E3 ubiquitin-protein ligase Pirh2</fullName>
    </alternativeName>
    <alternativeName>
        <fullName evidence="19">RING-type E3 ubiquitin transferase RCHY1</fullName>
    </alternativeName>
    <alternativeName>
        <fullName evidence="17">Zinc finger protein 363</fullName>
    </alternativeName>
</protein>
<keyword evidence="8" id="KW-0479">Metal-binding</keyword>
<dbReference type="PROSITE" id="PS51266">
    <property type="entry name" value="ZF_CHY"/>
    <property type="match status" value="1"/>
</dbReference>
<dbReference type="GO" id="GO:0061630">
    <property type="term" value="F:ubiquitin protein ligase activity"/>
    <property type="evidence" value="ECO:0007669"/>
    <property type="project" value="UniProtKB-EC"/>
</dbReference>
<evidence type="ECO:0000259" key="26">
    <source>
        <dbReference type="PROSITE" id="PS51270"/>
    </source>
</evidence>
<evidence type="ECO:0000256" key="7">
    <source>
        <dbReference type="ARBA" id="ARBA00022679"/>
    </source>
</evidence>
<dbReference type="Pfam" id="PF14599">
    <property type="entry name" value="zinc_ribbon_6"/>
    <property type="match status" value="1"/>
</dbReference>
<comment type="pathway">
    <text evidence="4">Protein modification; protein ubiquitination.</text>
</comment>
<evidence type="ECO:0000256" key="9">
    <source>
        <dbReference type="ARBA" id="ARBA00022771"/>
    </source>
</evidence>
<dbReference type="SUPFAM" id="SSF57850">
    <property type="entry name" value="RING/U-box"/>
    <property type="match status" value="1"/>
</dbReference>
<evidence type="ECO:0000256" key="22">
    <source>
        <dbReference type="PROSITE-ProRule" id="PRU00601"/>
    </source>
</evidence>
<evidence type="ECO:0000259" key="24">
    <source>
        <dbReference type="PROSITE" id="PS50089"/>
    </source>
</evidence>
<comment type="subcellular location">
    <subcellularLocation>
        <location evidence="3">Cytoplasm</location>
    </subcellularLocation>
    <subcellularLocation>
        <location evidence="2">Nucleus speckle</location>
    </subcellularLocation>
</comment>
<dbReference type="PANTHER" id="PTHR21319">
    <property type="entry name" value="RING FINGER AND CHY ZINC FINGER DOMAIN-CONTAINING PROTEIN 1"/>
    <property type="match status" value="1"/>
</dbReference>
<dbReference type="InterPro" id="IPR039512">
    <property type="entry name" value="RCHY1_zinc-ribbon"/>
</dbReference>
<keyword evidence="13" id="KW-0539">Nucleus</keyword>
<comment type="function">
    <text evidence="14">E3 ubiquitin-protein ligase that mediates ubiquitination of target proteins, including p53/TP53, TP73, HDAC1 and CDKN1B. Mediates ubiquitination and degradation of p53/TP53; preferentially acts on tetrameric p53/TP53. Catalyzes monoubiquitinates the translesion DNA polymerase POLH. Involved in the ribosome-associated quality control (RQC) pathway, which mediates the extraction of incompletely synthesized nascent chains from stalled ribosomes: RCHY1 acts downstream of NEMF and recognizes CAT tails associated with stalled nascent chains, leading to their ubiquitination and degradation.</text>
</comment>
<dbReference type="InterPro" id="IPR037275">
    <property type="entry name" value="Znf_CTCHY_sf"/>
</dbReference>
<dbReference type="Pfam" id="PF13639">
    <property type="entry name" value="zf-RING_2"/>
    <property type="match status" value="1"/>
</dbReference>
<dbReference type="PROSITE" id="PS50089">
    <property type="entry name" value="ZF_RING_2"/>
    <property type="match status" value="1"/>
</dbReference>
<keyword evidence="10" id="KW-0833">Ubl conjugation pathway</keyword>
<dbReference type="FunFam" id="3.30.40.10:FF:000188">
    <property type="entry name" value="RING finger and CHY zinc finger domain-containing protein 1"/>
    <property type="match status" value="1"/>
</dbReference>
<evidence type="ECO:0000256" key="17">
    <source>
        <dbReference type="ARBA" id="ARBA00079502"/>
    </source>
</evidence>
<dbReference type="CTD" id="25898"/>
<dbReference type="OrthoDB" id="411372at2759"/>
<evidence type="ECO:0000313" key="28">
    <source>
        <dbReference type="RefSeq" id="XP_004629306.1"/>
    </source>
</evidence>
<dbReference type="GO" id="GO:0016567">
    <property type="term" value="P:protein ubiquitination"/>
    <property type="evidence" value="ECO:0007669"/>
    <property type="project" value="TreeGrafter"/>
</dbReference>
<evidence type="ECO:0000256" key="2">
    <source>
        <dbReference type="ARBA" id="ARBA00004324"/>
    </source>
</evidence>
<name>A0A6P3F0C0_OCTDE</name>
<dbReference type="AlphaFoldDB" id="A0A6P3F0C0"/>
<dbReference type="GO" id="GO:0005737">
    <property type="term" value="C:cytoplasm"/>
    <property type="evidence" value="ECO:0007669"/>
    <property type="project" value="UniProtKB-SubCell"/>
</dbReference>
<dbReference type="InterPro" id="IPR008913">
    <property type="entry name" value="Znf_CHY"/>
</dbReference>
<dbReference type="InterPro" id="IPR001841">
    <property type="entry name" value="Znf_RING"/>
</dbReference>
<dbReference type="EC" id="2.3.2.27" evidence="5"/>
<dbReference type="SUPFAM" id="SSF161245">
    <property type="entry name" value="Zinc hairpin stack"/>
    <property type="match status" value="1"/>
</dbReference>
<dbReference type="FunFam" id="2.20.28.10:FF:000009">
    <property type="entry name" value="RING finger and CHY zinc finger domain-containing protein 1"/>
    <property type="match status" value="1"/>
</dbReference>
<evidence type="ECO:0000256" key="13">
    <source>
        <dbReference type="ARBA" id="ARBA00023242"/>
    </source>
</evidence>
<evidence type="ECO:0000256" key="10">
    <source>
        <dbReference type="ARBA" id="ARBA00022786"/>
    </source>
</evidence>
<evidence type="ECO:0000259" key="25">
    <source>
        <dbReference type="PROSITE" id="PS51266"/>
    </source>
</evidence>